<protein>
    <recommendedName>
        <fullName evidence="4">YD repeat-containing protein</fullName>
    </recommendedName>
</protein>
<dbReference type="Proteomes" id="UP000248326">
    <property type="component" value="Unassembled WGS sequence"/>
</dbReference>
<evidence type="ECO:0008006" key="4">
    <source>
        <dbReference type="Google" id="ProtNLM"/>
    </source>
</evidence>
<keyword evidence="1" id="KW-0732">Signal</keyword>
<evidence type="ECO:0000313" key="2">
    <source>
        <dbReference type="EMBL" id="PYE51860.1"/>
    </source>
</evidence>
<dbReference type="PROSITE" id="PS51257">
    <property type="entry name" value="PROKAR_LIPOPROTEIN"/>
    <property type="match status" value="1"/>
</dbReference>
<reference evidence="2 3" key="1">
    <citation type="submission" date="2018-06" db="EMBL/GenBank/DDBJ databases">
        <title>Genomic Encyclopedia of Type Strains, Phase IV (KMG-IV): sequencing the most valuable type-strain genomes for metagenomic binning, comparative biology and taxonomic classification.</title>
        <authorList>
            <person name="Goeker M."/>
        </authorList>
    </citation>
    <scope>NUCLEOTIDE SEQUENCE [LARGE SCALE GENOMIC DNA]</scope>
    <source>
        <strain evidence="2 3">DSM 18048</strain>
    </source>
</reference>
<accession>A0A318S4G1</accession>
<evidence type="ECO:0000256" key="1">
    <source>
        <dbReference type="SAM" id="SignalP"/>
    </source>
</evidence>
<comment type="caution">
    <text evidence="2">The sequence shown here is derived from an EMBL/GenBank/DDBJ whole genome shotgun (WGS) entry which is preliminary data.</text>
</comment>
<organism evidence="2 3">
    <name type="scientific">Deinococcus yavapaiensis KR-236</name>
    <dbReference type="NCBI Taxonomy" id="694435"/>
    <lineage>
        <taxon>Bacteria</taxon>
        <taxon>Thermotogati</taxon>
        <taxon>Deinococcota</taxon>
        <taxon>Deinococci</taxon>
        <taxon>Deinococcales</taxon>
        <taxon>Deinococcaceae</taxon>
        <taxon>Deinococcus</taxon>
    </lineage>
</organism>
<feature type="signal peptide" evidence="1">
    <location>
        <begin position="1"/>
        <end position="25"/>
    </location>
</feature>
<dbReference type="EMBL" id="QJSX01000014">
    <property type="protein sequence ID" value="PYE51860.1"/>
    <property type="molecule type" value="Genomic_DNA"/>
</dbReference>
<gene>
    <name evidence="2" type="ORF">DES52_11461</name>
</gene>
<dbReference type="AlphaFoldDB" id="A0A318S4G1"/>
<dbReference type="RefSeq" id="WP_110887889.1">
    <property type="nucleotide sequence ID" value="NZ_QJSX01000014.1"/>
</dbReference>
<sequence length="304" mass="33335">MNQRSVLLVGVALSLAACSSPRTNASVGSSILGNLDRPREVSFHVTTMTRRVDPFDEQHHLRTAASIQDDTKMTYAYDDRGRAETVRIDPYEASGQEANTAYLLDFARNTVQTLDKKTAVRQQAFTGARDVLKSLAGDVSLQSNPLVPPKLQTFRGQSASGFHVLATDRTGVVTLRRAQQTPRGQVVTSLTFDATSELLEGIETRTENPDLVNTTVQDITYQTIDGHKIVDEVTSRTTIEMKDKHVFGELTLPNAAVLGANEAPTLQPGERVVGTFTTPLHPGRNDTSVYAYETTTDYSDVHVR</sequence>
<evidence type="ECO:0000313" key="3">
    <source>
        <dbReference type="Proteomes" id="UP000248326"/>
    </source>
</evidence>
<keyword evidence="3" id="KW-1185">Reference proteome</keyword>
<proteinExistence type="predicted"/>
<name>A0A318S4G1_9DEIO</name>
<feature type="chain" id="PRO_5016392504" description="YD repeat-containing protein" evidence="1">
    <location>
        <begin position="26"/>
        <end position="304"/>
    </location>
</feature>